<evidence type="ECO:0000313" key="2">
    <source>
        <dbReference type="EMBL" id="RDX94662.1"/>
    </source>
</evidence>
<feature type="non-terminal residue" evidence="2">
    <location>
        <position position="1"/>
    </location>
</feature>
<evidence type="ECO:0000313" key="3">
    <source>
        <dbReference type="Proteomes" id="UP000257109"/>
    </source>
</evidence>
<accession>A0A371GVS8</accession>
<evidence type="ECO:0000256" key="1">
    <source>
        <dbReference type="SAM" id="MobiDB-lite"/>
    </source>
</evidence>
<feature type="region of interest" description="Disordered" evidence="1">
    <location>
        <begin position="30"/>
        <end position="61"/>
    </location>
</feature>
<comment type="caution">
    <text evidence="2">The sequence shown here is derived from an EMBL/GenBank/DDBJ whole genome shotgun (WGS) entry which is preliminary data.</text>
</comment>
<dbReference type="Proteomes" id="UP000257109">
    <property type="component" value="Unassembled WGS sequence"/>
</dbReference>
<reference evidence="2" key="1">
    <citation type="submission" date="2018-05" db="EMBL/GenBank/DDBJ databases">
        <title>Draft genome of Mucuna pruriens seed.</title>
        <authorList>
            <person name="Nnadi N.E."/>
            <person name="Vos R."/>
            <person name="Hasami M.H."/>
            <person name="Devisetty U.K."/>
            <person name="Aguiy J.C."/>
        </authorList>
    </citation>
    <scope>NUCLEOTIDE SEQUENCE [LARGE SCALE GENOMIC DNA]</scope>
    <source>
        <strain evidence="2">JCA_2017</strain>
    </source>
</reference>
<name>A0A371GVS8_MUCPR</name>
<dbReference type="EMBL" id="QJKJ01004313">
    <property type="protein sequence ID" value="RDX94662.1"/>
    <property type="molecule type" value="Genomic_DNA"/>
</dbReference>
<protein>
    <submittedName>
        <fullName evidence="2">Uncharacterized protein</fullName>
    </submittedName>
</protein>
<organism evidence="2 3">
    <name type="scientific">Mucuna pruriens</name>
    <name type="common">Velvet bean</name>
    <name type="synonym">Dolichos pruriens</name>
    <dbReference type="NCBI Taxonomy" id="157652"/>
    <lineage>
        <taxon>Eukaryota</taxon>
        <taxon>Viridiplantae</taxon>
        <taxon>Streptophyta</taxon>
        <taxon>Embryophyta</taxon>
        <taxon>Tracheophyta</taxon>
        <taxon>Spermatophyta</taxon>
        <taxon>Magnoliopsida</taxon>
        <taxon>eudicotyledons</taxon>
        <taxon>Gunneridae</taxon>
        <taxon>Pentapetalae</taxon>
        <taxon>rosids</taxon>
        <taxon>fabids</taxon>
        <taxon>Fabales</taxon>
        <taxon>Fabaceae</taxon>
        <taxon>Papilionoideae</taxon>
        <taxon>50 kb inversion clade</taxon>
        <taxon>NPAAA clade</taxon>
        <taxon>indigoferoid/millettioid clade</taxon>
        <taxon>Phaseoleae</taxon>
        <taxon>Mucuna</taxon>
    </lineage>
</organism>
<sequence length="107" mass="11692">MPHVVAEVPKGGEGLSVGRQLTGLMRVLGKGEKDCMSPRSTKKEVGDEPHGNGRDDIRVDTRHRGVITTILRGSASMADGSSIWRRGVRDVLAVCMKSNYTTRDHHI</sequence>
<proteinExistence type="predicted"/>
<keyword evidence="3" id="KW-1185">Reference proteome</keyword>
<gene>
    <name evidence="2" type="ORF">CR513_22932</name>
</gene>
<dbReference type="AlphaFoldDB" id="A0A371GVS8"/>